<keyword evidence="1" id="KW-1133">Transmembrane helix</keyword>
<evidence type="ECO:0008006" key="4">
    <source>
        <dbReference type="Google" id="ProtNLM"/>
    </source>
</evidence>
<organism evidence="2 3">
    <name type="scientific">Tritonibacter horizontis</name>
    <dbReference type="NCBI Taxonomy" id="1768241"/>
    <lineage>
        <taxon>Bacteria</taxon>
        <taxon>Pseudomonadati</taxon>
        <taxon>Pseudomonadota</taxon>
        <taxon>Alphaproteobacteria</taxon>
        <taxon>Rhodobacterales</taxon>
        <taxon>Paracoccaceae</taxon>
        <taxon>Tritonibacter</taxon>
    </lineage>
</organism>
<evidence type="ECO:0000313" key="2">
    <source>
        <dbReference type="EMBL" id="KUP93977.1"/>
    </source>
</evidence>
<dbReference type="AlphaFoldDB" id="A0A132C1H8"/>
<feature type="transmembrane region" description="Helical" evidence="1">
    <location>
        <begin position="12"/>
        <end position="29"/>
    </location>
</feature>
<evidence type="ECO:0000313" key="3">
    <source>
        <dbReference type="Proteomes" id="UP000068382"/>
    </source>
</evidence>
<sequence length="149" mass="16701">MWPHQSLTPEGYVGFLGATAALISLPLLPVLGSTLFWGLIPFLALAIFGMKYALDRHRRQSQVIEVLRLGPELAELIRTDAAGGEQTWRCNRHWAQVVLHRDHGPVPHYVTLRGAGREVEIGAFLSEPERKALYDDLRIALRQRVEGAD</sequence>
<protein>
    <recommendedName>
        <fullName evidence="4">Integral membrane protein</fullName>
    </recommendedName>
</protein>
<comment type="caution">
    <text evidence="2">The sequence shown here is derived from an EMBL/GenBank/DDBJ whole genome shotgun (WGS) entry which is preliminary data.</text>
</comment>
<proteinExistence type="predicted"/>
<evidence type="ECO:0000256" key="1">
    <source>
        <dbReference type="SAM" id="Phobius"/>
    </source>
</evidence>
<dbReference type="Proteomes" id="UP000068382">
    <property type="component" value="Unassembled WGS sequence"/>
</dbReference>
<keyword evidence="3" id="KW-1185">Reference proteome</keyword>
<keyword evidence="1" id="KW-0812">Transmembrane</keyword>
<dbReference type="Pfam" id="PF10003">
    <property type="entry name" value="DUF2244"/>
    <property type="match status" value="1"/>
</dbReference>
<keyword evidence="1" id="KW-0472">Membrane</keyword>
<dbReference type="InterPro" id="IPR019253">
    <property type="entry name" value="DUF2244_TM"/>
</dbReference>
<gene>
    <name evidence="2" type="ORF">TRIHO_11580</name>
</gene>
<name>A0A132C1H8_9RHOB</name>
<accession>A0A132C1H8</accession>
<reference evidence="2 3" key="1">
    <citation type="submission" date="2015-12" db="EMBL/GenBank/DDBJ databases">
        <title>Genome sequence of the marine Rhodobacteraceae strain O3.65, Candidatus Tritonibacter horizontis.</title>
        <authorList>
            <person name="Poehlein A."/>
            <person name="Giebel H.A."/>
            <person name="Voget S."/>
            <person name="Brinkhoff T."/>
        </authorList>
    </citation>
    <scope>NUCLEOTIDE SEQUENCE [LARGE SCALE GENOMIC DNA]</scope>
    <source>
        <strain evidence="2 3">O3.65</strain>
    </source>
</reference>
<dbReference type="PATRIC" id="fig|1768241.3.peg.1206"/>
<dbReference type="EMBL" id="LPUY01000038">
    <property type="protein sequence ID" value="KUP93977.1"/>
    <property type="molecule type" value="Genomic_DNA"/>
</dbReference>